<accession>A0A381UQ85</accession>
<reference evidence="1" key="1">
    <citation type="submission" date="2018-05" db="EMBL/GenBank/DDBJ databases">
        <authorList>
            <person name="Lanie J.A."/>
            <person name="Ng W.-L."/>
            <person name="Kazmierczak K.M."/>
            <person name="Andrzejewski T.M."/>
            <person name="Davidsen T.M."/>
            <person name="Wayne K.J."/>
            <person name="Tettelin H."/>
            <person name="Glass J.I."/>
            <person name="Rusch D."/>
            <person name="Podicherti R."/>
            <person name="Tsui H.-C.T."/>
            <person name="Winkler M.E."/>
        </authorList>
    </citation>
    <scope>NUCLEOTIDE SEQUENCE</scope>
</reference>
<organism evidence="1">
    <name type="scientific">marine metagenome</name>
    <dbReference type="NCBI Taxonomy" id="408172"/>
    <lineage>
        <taxon>unclassified sequences</taxon>
        <taxon>metagenomes</taxon>
        <taxon>ecological metagenomes</taxon>
    </lineage>
</organism>
<feature type="non-terminal residue" evidence="1">
    <location>
        <position position="1"/>
    </location>
</feature>
<name>A0A381UQ85_9ZZZZ</name>
<dbReference type="EMBL" id="UINC01006872">
    <property type="protein sequence ID" value="SVA30134.1"/>
    <property type="molecule type" value="Genomic_DNA"/>
</dbReference>
<sequence length="37" mass="4401">GWVSSTEVIFNYLTLNYPQIQSIIFFHRNLFIYGFAT</sequence>
<evidence type="ECO:0000313" key="1">
    <source>
        <dbReference type="EMBL" id="SVA30134.1"/>
    </source>
</evidence>
<protein>
    <submittedName>
        <fullName evidence="1">Uncharacterized protein</fullName>
    </submittedName>
</protein>
<proteinExistence type="predicted"/>
<gene>
    <name evidence="1" type="ORF">METZ01_LOCUS82988</name>
</gene>
<dbReference type="AlphaFoldDB" id="A0A381UQ85"/>